<dbReference type="EMBL" id="PKSM01000130">
    <property type="protein sequence ID" value="POW09195.1"/>
    <property type="molecule type" value="Genomic_DNA"/>
</dbReference>
<reference evidence="2 3" key="1">
    <citation type="submission" date="2017-12" db="EMBL/GenBank/DDBJ databases">
        <title>Gene loss provides genomic basis for host adaptation in cereal stripe rust fungi.</title>
        <authorList>
            <person name="Xia C."/>
        </authorList>
    </citation>
    <scope>NUCLEOTIDE SEQUENCE [LARGE SCALE GENOMIC DNA]</scope>
    <source>
        <strain evidence="2 3">93TX-2</strain>
    </source>
</reference>
<gene>
    <name evidence="2" type="ORF">PSHT_09246</name>
</gene>
<dbReference type="AlphaFoldDB" id="A0A2S4VI93"/>
<evidence type="ECO:0000313" key="2">
    <source>
        <dbReference type="EMBL" id="POW09195.1"/>
    </source>
</evidence>
<proteinExistence type="predicted"/>
<reference evidence="3" key="3">
    <citation type="journal article" date="2018" name="Mol. Plant Microbe Interact.">
        <title>Genome sequence resources for the wheat stripe rust pathogen (Puccinia striiformis f. sp. tritici) and the barley stripe rust pathogen (Puccinia striiformis f. sp. hordei).</title>
        <authorList>
            <person name="Xia C."/>
            <person name="Wang M."/>
            <person name="Yin C."/>
            <person name="Cornejo O.E."/>
            <person name="Hulbert S.H."/>
            <person name="Chen X."/>
        </authorList>
    </citation>
    <scope>NUCLEOTIDE SEQUENCE [LARGE SCALE GENOMIC DNA]</scope>
    <source>
        <strain evidence="3">93TX-2</strain>
    </source>
</reference>
<organism evidence="2 3">
    <name type="scientific">Puccinia striiformis</name>
    <dbReference type="NCBI Taxonomy" id="27350"/>
    <lineage>
        <taxon>Eukaryota</taxon>
        <taxon>Fungi</taxon>
        <taxon>Dikarya</taxon>
        <taxon>Basidiomycota</taxon>
        <taxon>Pucciniomycotina</taxon>
        <taxon>Pucciniomycetes</taxon>
        <taxon>Pucciniales</taxon>
        <taxon>Pucciniaceae</taxon>
        <taxon>Puccinia</taxon>
    </lineage>
</organism>
<name>A0A2S4VI93_9BASI</name>
<protein>
    <submittedName>
        <fullName evidence="2">Uncharacterized protein</fullName>
    </submittedName>
</protein>
<feature type="region of interest" description="Disordered" evidence="1">
    <location>
        <begin position="48"/>
        <end position="67"/>
    </location>
</feature>
<dbReference type="VEuPathDB" id="FungiDB:PSHT_09246"/>
<keyword evidence="3" id="KW-1185">Reference proteome</keyword>
<feature type="compositionally biased region" description="Basic and acidic residues" evidence="1">
    <location>
        <begin position="48"/>
        <end position="61"/>
    </location>
</feature>
<evidence type="ECO:0000313" key="3">
    <source>
        <dbReference type="Proteomes" id="UP000238274"/>
    </source>
</evidence>
<accession>A0A2S4VI93</accession>
<dbReference type="Proteomes" id="UP000238274">
    <property type="component" value="Unassembled WGS sequence"/>
</dbReference>
<comment type="caution">
    <text evidence="2">The sequence shown here is derived from an EMBL/GenBank/DDBJ whole genome shotgun (WGS) entry which is preliminary data.</text>
</comment>
<evidence type="ECO:0000256" key="1">
    <source>
        <dbReference type="SAM" id="MobiDB-lite"/>
    </source>
</evidence>
<sequence length="174" mass="20075">MRSTGTRHQRNHDETRNNDQLGMRIDYIGPEIAGCERQLILRFYAPDRSQETHGPNDHTTDEDAASVSTKVDNPHKLSLHNNLSCHSKPNVQHINTHGLLCRRKRLSAWVQRCKMCELQSSLRPRKWADWAKRLVLMLRRVHGAQTRDWPVDALGMPLRQVDSKLDGTRAESIL</sequence>
<reference evidence="3" key="2">
    <citation type="journal article" date="2018" name="BMC Genomics">
        <title>Genomic insights into host adaptation between the wheat stripe rust pathogen (Puccinia striiformis f. sp. tritici) and the barley stripe rust pathogen (Puccinia striiformis f. sp. hordei).</title>
        <authorList>
            <person name="Xia C."/>
            <person name="Wang M."/>
            <person name="Yin C."/>
            <person name="Cornejo O.E."/>
            <person name="Hulbert S.H."/>
            <person name="Chen X."/>
        </authorList>
    </citation>
    <scope>NUCLEOTIDE SEQUENCE [LARGE SCALE GENOMIC DNA]</scope>
    <source>
        <strain evidence="3">93TX-2</strain>
    </source>
</reference>